<reference evidence="2 3" key="1">
    <citation type="journal article" date="2010" name="Science">
        <title>Genomic analysis of organismal complexity in the multicellular green alga Volvox carteri.</title>
        <authorList>
            <person name="Prochnik S.E."/>
            <person name="Umen J."/>
            <person name="Nedelcu A.M."/>
            <person name="Hallmann A."/>
            <person name="Miller S.M."/>
            <person name="Nishii I."/>
            <person name="Ferris P."/>
            <person name="Kuo A."/>
            <person name="Mitros T."/>
            <person name="Fritz-Laylin L.K."/>
            <person name="Hellsten U."/>
            <person name="Chapman J."/>
            <person name="Simakov O."/>
            <person name="Rensing S.A."/>
            <person name="Terry A."/>
            <person name="Pangilinan J."/>
            <person name="Kapitonov V."/>
            <person name="Jurka J."/>
            <person name="Salamov A."/>
            <person name="Shapiro H."/>
            <person name="Schmutz J."/>
            <person name="Grimwood J."/>
            <person name="Lindquist E."/>
            <person name="Lucas S."/>
            <person name="Grigoriev I.V."/>
            <person name="Schmitt R."/>
            <person name="Kirk D."/>
            <person name="Rokhsar D.S."/>
        </authorList>
    </citation>
    <scope>NUCLEOTIDE SEQUENCE [LARGE SCALE GENOMIC DNA]</scope>
    <source>
        <strain evidence="3">f. Nagariensis / Eve</strain>
    </source>
</reference>
<dbReference type="AlphaFoldDB" id="D8UG63"/>
<gene>
    <name evidence="2" type="ORF">VOLCADRAFT_98742</name>
</gene>
<dbReference type="KEGG" id="vcn:VOLCADRAFT_98742"/>
<evidence type="ECO:0000313" key="2">
    <source>
        <dbReference type="EMBL" id="EFJ41322.1"/>
    </source>
</evidence>
<dbReference type="EMBL" id="GL378397">
    <property type="protein sequence ID" value="EFJ41322.1"/>
    <property type="molecule type" value="Genomic_DNA"/>
</dbReference>
<name>D8UG63_VOLCA</name>
<accession>D8UG63</accession>
<keyword evidence="3" id="KW-1185">Reference proteome</keyword>
<dbReference type="InParanoid" id="D8UG63"/>
<evidence type="ECO:0000256" key="1">
    <source>
        <dbReference type="SAM" id="MobiDB-lite"/>
    </source>
</evidence>
<feature type="region of interest" description="Disordered" evidence="1">
    <location>
        <begin position="30"/>
        <end position="52"/>
    </location>
</feature>
<organism evidence="3">
    <name type="scientific">Volvox carteri f. nagariensis</name>
    <dbReference type="NCBI Taxonomy" id="3068"/>
    <lineage>
        <taxon>Eukaryota</taxon>
        <taxon>Viridiplantae</taxon>
        <taxon>Chlorophyta</taxon>
        <taxon>core chlorophytes</taxon>
        <taxon>Chlorophyceae</taxon>
        <taxon>CS clade</taxon>
        <taxon>Chlamydomonadales</taxon>
        <taxon>Volvocaceae</taxon>
        <taxon>Volvox</taxon>
    </lineage>
</organism>
<sequence length="289" mass="31219">MKHRHAATSNNHLLNVVKIVSHLEKELPLQRTHTLPLQSSPHRAPGEQMRSGRDVEGGELEAEAAELLLLLPAAPPPDALRECVLRCEVLVGPEYYAAKQAMLDAEQRLLRALQFRVAVPQPHALLLNAARCVRMPGGVQRLALAMLNDLWAYTDFCLLSLLPAEAAPGPAPVEDAGGRRGIMEEGVLAVVEAAARLSGWVVRVPSHARDAGLHWWQLLGAALDETGMAVWVTAVVEACTACHAAREAAERGLSADFRRGDGWIVAGDYKEAVRLTDEGTGETGRISAQ</sequence>
<evidence type="ECO:0000313" key="3">
    <source>
        <dbReference type="Proteomes" id="UP000001058"/>
    </source>
</evidence>
<dbReference type="RefSeq" id="XP_002957656.1">
    <property type="nucleotide sequence ID" value="XM_002957610.1"/>
</dbReference>
<protein>
    <submittedName>
        <fullName evidence="2">Uncharacterized protein</fullName>
    </submittedName>
</protein>
<proteinExistence type="predicted"/>
<dbReference type="OrthoDB" id="25002at2759"/>
<dbReference type="GeneID" id="9627106"/>
<dbReference type="Proteomes" id="UP000001058">
    <property type="component" value="Unassembled WGS sequence"/>
</dbReference>
<feature type="compositionally biased region" description="Polar residues" evidence="1">
    <location>
        <begin position="31"/>
        <end position="41"/>
    </location>
</feature>